<dbReference type="RefSeq" id="WP_185620008.1">
    <property type="nucleotide sequence ID" value="NZ_JAARMV010000007.1"/>
</dbReference>
<reference evidence="1 2" key="1">
    <citation type="submission" date="2020-03" db="EMBL/GenBank/DDBJ databases">
        <title>Soil Listeria distribution.</title>
        <authorList>
            <person name="Liao J."/>
            <person name="Wiedmann M."/>
        </authorList>
    </citation>
    <scope>NUCLEOTIDE SEQUENCE [LARGE SCALE GENOMIC DNA]</scope>
    <source>
        <strain evidence="1 2">FSL L7-1850</strain>
    </source>
</reference>
<organism evidence="1 2">
    <name type="scientific">Listeria booriae</name>
    <dbReference type="NCBI Taxonomy" id="1552123"/>
    <lineage>
        <taxon>Bacteria</taxon>
        <taxon>Bacillati</taxon>
        <taxon>Bacillota</taxon>
        <taxon>Bacilli</taxon>
        <taxon>Bacillales</taxon>
        <taxon>Listeriaceae</taxon>
        <taxon>Listeria</taxon>
    </lineage>
</organism>
<evidence type="ECO:0000313" key="2">
    <source>
        <dbReference type="Proteomes" id="UP000546244"/>
    </source>
</evidence>
<dbReference type="Proteomes" id="UP000546244">
    <property type="component" value="Unassembled WGS sequence"/>
</dbReference>
<evidence type="ECO:0000313" key="1">
    <source>
        <dbReference type="EMBL" id="MBC2373611.1"/>
    </source>
</evidence>
<name>A0A7X1AAS5_9LIST</name>
<gene>
    <name evidence="1" type="ORF">HBP98_16490</name>
</gene>
<proteinExistence type="predicted"/>
<comment type="caution">
    <text evidence="1">The sequence shown here is derived from an EMBL/GenBank/DDBJ whole genome shotgun (WGS) entry which is preliminary data.</text>
</comment>
<protein>
    <submittedName>
        <fullName evidence="1">Uncharacterized protein</fullName>
    </submittedName>
</protein>
<accession>A0A7X1AAS5</accession>
<dbReference type="AlphaFoldDB" id="A0A7X1AAS5"/>
<dbReference type="EMBL" id="JAARMV010000007">
    <property type="protein sequence ID" value="MBC2373611.1"/>
    <property type="molecule type" value="Genomic_DNA"/>
</dbReference>
<sequence length="284" mass="33222">MAKNEQVGNTSNVQLRGILLDVLEIAFPPEDVGTDKLSQFYLELHPKEMAKRHGDYNIDTHLIRLFNLSRPYKRIIMTGLHEVAHHIESTLHGESKHQKRFYGYLQQLLITAMSMEIFTKKDLVEDQTNPDPEKLEKFFGKIAYWKVNKIPYKQTKCHIRILNAYEWRDILKGFGYQYLTLEQIWMKEIELVDKELEADALMALGIPKNNIVIQSATEIEADFFYYLVIRNAYDHREYLRSIGYRYGGYGKGDRNWVKKIMARDLAAEKELVANLMGVAAKVMR</sequence>